<organism evidence="4 6">
    <name type="scientific">Araneus ventricosus</name>
    <name type="common">Orbweaver spider</name>
    <name type="synonym">Epeira ventricosa</name>
    <dbReference type="NCBI Taxonomy" id="182803"/>
    <lineage>
        <taxon>Eukaryota</taxon>
        <taxon>Metazoa</taxon>
        <taxon>Ecdysozoa</taxon>
        <taxon>Arthropoda</taxon>
        <taxon>Chelicerata</taxon>
        <taxon>Arachnida</taxon>
        <taxon>Araneae</taxon>
        <taxon>Araneomorphae</taxon>
        <taxon>Entelegynae</taxon>
        <taxon>Araneoidea</taxon>
        <taxon>Araneidae</taxon>
        <taxon>Araneus</taxon>
    </lineage>
</organism>
<evidence type="ECO:0000259" key="3">
    <source>
        <dbReference type="PROSITE" id="PS50009"/>
    </source>
</evidence>
<dbReference type="InterPro" id="IPR008937">
    <property type="entry name" value="Ras-like_GEF"/>
</dbReference>
<dbReference type="InterPro" id="IPR001895">
    <property type="entry name" value="RASGEF_cat_dom"/>
</dbReference>
<name>A0A4Y2QPP8_ARAVE</name>
<reference evidence="4 6" key="1">
    <citation type="journal article" date="2019" name="Sci. Rep.">
        <title>Orb-weaving spider Araneus ventricosus genome elucidates the spidroin gene catalogue.</title>
        <authorList>
            <person name="Kono N."/>
            <person name="Nakamura H."/>
            <person name="Ohtoshi R."/>
            <person name="Moran D.A.P."/>
            <person name="Shinohara A."/>
            <person name="Yoshida Y."/>
            <person name="Fujiwara M."/>
            <person name="Mori M."/>
            <person name="Tomita M."/>
            <person name="Arakawa K."/>
        </authorList>
    </citation>
    <scope>NUCLEOTIDE SEQUENCE [LARGE SCALE GENOMIC DNA]</scope>
</reference>
<evidence type="ECO:0000313" key="5">
    <source>
        <dbReference type="EMBL" id="GBN65244.1"/>
    </source>
</evidence>
<keyword evidence="6" id="KW-1185">Reference proteome</keyword>
<dbReference type="InterPro" id="IPR023578">
    <property type="entry name" value="Ras_GEF_dom_sf"/>
</dbReference>
<protein>
    <submittedName>
        <fullName evidence="4">Ras-specific guanine nucleotide-releasing factor RalGPS2</fullName>
    </submittedName>
</protein>
<dbReference type="GO" id="GO:0005886">
    <property type="term" value="C:plasma membrane"/>
    <property type="evidence" value="ECO:0007669"/>
    <property type="project" value="TreeGrafter"/>
</dbReference>
<dbReference type="Gene3D" id="1.10.840.10">
    <property type="entry name" value="Ras guanine-nucleotide exchange factors catalytic domain"/>
    <property type="match status" value="1"/>
</dbReference>
<sequence>MASKVWYFLKRKINPVPRIKIPVAAFFMDVSPKIYAEQLTIVDADIFERIRLAELLYPPFGPVVDDTIARFNHVKMWCVRTILYQSCQTKRSDIISHFLKIATELHHLKNFNSMMAILSALESAPIQRLTNTWSLVSKSQKQTYDNLSELLSWEGNFRCLRDHMSTVKGPCVPYLGLYMNDIIGIYADHPLNEINNSVRLDEMEKVIKSVLLYQGSNYSHLRIWPNIQNLLETYQFSKKELSAMEKFNLRWSKTLEE</sequence>
<dbReference type="AlphaFoldDB" id="A0A4Y2QPP8"/>
<dbReference type="Proteomes" id="UP000499080">
    <property type="component" value="Unassembled WGS sequence"/>
</dbReference>
<dbReference type="GO" id="GO:0005085">
    <property type="term" value="F:guanyl-nucleotide exchange factor activity"/>
    <property type="evidence" value="ECO:0007669"/>
    <property type="project" value="UniProtKB-KW"/>
</dbReference>
<evidence type="ECO:0000313" key="4">
    <source>
        <dbReference type="EMBL" id="GBN65230.1"/>
    </source>
</evidence>
<accession>A0A4Y2QPP8</accession>
<evidence type="ECO:0000313" key="6">
    <source>
        <dbReference type="Proteomes" id="UP000499080"/>
    </source>
</evidence>
<proteinExistence type="predicted"/>
<evidence type="ECO:0000256" key="2">
    <source>
        <dbReference type="PROSITE-ProRule" id="PRU00168"/>
    </source>
</evidence>
<feature type="domain" description="Ras-GEF" evidence="3">
    <location>
        <begin position="31"/>
        <end position="250"/>
    </location>
</feature>
<gene>
    <name evidence="4" type="primary">Ralgps2_1</name>
    <name evidence="5" type="synonym">Ralgps2_4</name>
    <name evidence="4" type="ORF">AVEN_123156_1</name>
    <name evidence="5" type="ORF">AVEN_172623_1</name>
</gene>
<dbReference type="SUPFAM" id="SSF48366">
    <property type="entry name" value="Ras GEF"/>
    <property type="match status" value="1"/>
</dbReference>
<comment type="caution">
    <text evidence="4">The sequence shown here is derived from an EMBL/GenBank/DDBJ whole genome shotgun (WGS) entry which is preliminary data.</text>
</comment>
<dbReference type="PANTHER" id="PTHR23113">
    <property type="entry name" value="GUANINE NUCLEOTIDE EXCHANGE FACTOR"/>
    <property type="match status" value="1"/>
</dbReference>
<dbReference type="InterPro" id="IPR036964">
    <property type="entry name" value="RASGEF_cat_dom_sf"/>
</dbReference>
<dbReference type="PROSITE" id="PS50009">
    <property type="entry name" value="RASGEF_CAT"/>
    <property type="match status" value="1"/>
</dbReference>
<dbReference type="EMBL" id="BGPR01139815">
    <property type="protein sequence ID" value="GBN65244.1"/>
    <property type="molecule type" value="Genomic_DNA"/>
</dbReference>
<dbReference type="PANTHER" id="PTHR23113:SF368">
    <property type="entry name" value="CELL DIVISION CONTROL PROTEIN 25"/>
    <property type="match status" value="1"/>
</dbReference>
<dbReference type="EMBL" id="BGPR01139809">
    <property type="protein sequence ID" value="GBN65230.1"/>
    <property type="molecule type" value="Genomic_DNA"/>
</dbReference>
<dbReference type="OrthoDB" id="6021951at2759"/>
<dbReference type="Pfam" id="PF00617">
    <property type="entry name" value="RasGEF"/>
    <property type="match status" value="1"/>
</dbReference>
<keyword evidence="1 2" id="KW-0344">Guanine-nucleotide releasing factor</keyword>
<evidence type="ECO:0000256" key="1">
    <source>
        <dbReference type="ARBA" id="ARBA00022658"/>
    </source>
</evidence>
<dbReference type="GO" id="GO:0007265">
    <property type="term" value="P:Ras protein signal transduction"/>
    <property type="evidence" value="ECO:0007669"/>
    <property type="project" value="TreeGrafter"/>
</dbReference>
<dbReference type="SMART" id="SM00147">
    <property type="entry name" value="RasGEF"/>
    <property type="match status" value="1"/>
</dbReference>